<proteinExistence type="predicted"/>
<evidence type="ECO:0000313" key="1">
    <source>
        <dbReference type="EMBL" id="AGE95321.1"/>
    </source>
</evidence>
<protein>
    <submittedName>
        <fullName evidence="1">Uncharacterized protein</fullName>
    </submittedName>
</protein>
<dbReference type="AlphaFoldDB" id="M1KJB9"/>
<accession>M1KJB9</accession>
<organism evidence="1">
    <name type="scientific">Encephalitozoon cuniculi</name>
    <name type="common">Microsporidian parasite</name>
    <dbReference type="NCBI Taxonomy" id="6035"/>
    <lineage>
        <taxon>Eukaryota</taxon>
        <taxon>Fungi</taxon>
        <taxon>Fungi incertae sedis</taxon>
        <taxon>Microsporidia</taxon>
        <taxon>Unikaryonidae</taxon>
        <taxon>Encephalitozoon</taxon>
    </lineage>
</organism>
<reference evidence="1" key="1">
    <citation type="journal article" date="2013" name="Eukaryot. Cell">
        <title>Extremely Reduced Levels of Heterozygosity in the Vertebrate Pathogen Encephalitozoon cuniculi.</title>
        <authorList>
            <person name="Selman M."/>
            <person name="Sak B."/>
            <person name="Kvac M."/>
            <person name="Farinelli L."/>
            <person name="Weiss L.M."/>
            <person name="Corradi N."/>
        </authorList>
    </citation>
    <scope>NUCLEOTIDE SEQUENCE</scope>
</reference>
<dbReference type="VEuPathDB" id="MicrosporidiaDB:AEWD_040480"/>
<dbReference type="VEuPathDB" id="MicrosporidiaDB:M970_040470"/>
<dbReference type="VEuPathDB" id="MicrosporidiaDB:AEWR_040470"/>
<dbReference type="EMBL" id="KC513606">
    <property type="protein sequence ID" value="AGE95321.1"/>
    <property type="molecule type" value="Genomic_DNA"/>
</dbReference>
<dbReference type="SUPFAM" id="SSF46785">
    <property type="entry name" value="Winged helix' DNA-binding domain"/>
    <property type="match status" value="1"/>
</dbReference>
<name>M1KJB9_ENCCN</name>
<gene>
    <name evidence="1" type="ORF">ECU04_0550</name>
</gene>
<dbReference type="VEuPathDB" id="MicrosporidiaDB:ECU04_0550"/>
<dbReference type="VEuPathDB" id="MicrosporidiaDB:AEWQ_040470"/>
<dbReference type="InterPro" id="IPR036390">
    <property type="entry name" value="WH_DNA-bd_sf"/>
</dbReference>
<sequence>MSTASKDNQFSFTYMMHGLHRMVSKGNRGIVWSACGKKVIIADRNKLRLALKRMLRRGDARFSVIGYMKKSGFIDEGTEGREITFTHPCFVRGRTDLLRNFTLKNAFCWAHDICVGDRGKPDCPLSLLKLRLFDLDRTMLNLRNSCLDLSLDIQNLLHMARSRAQE</sequence>